<dbReference type="EMBL" id="JASBWS010000106">
    <property type="protein sequence ID" value="KAJ9097064.1"/>
    <property type="molecule type" value="Genomic_DNA"/>
</dbReference>
<comment type="caution">
    <text evidence="1">The sequence shown here is derived from an EMBL/GenBank/DDBJ whole genome shotgun (WGS) entry which is preliminary data.</text>
</comment>
<accession>A0ACC2VDL2</accession>
<keyword evidence="2" id="KW-1185">Reference proteome</keyword>
<sequence length="791" mass="86405">MPNEITPTQWTSLLLMADAFLPTIPAEDVERIVNEQGNITDERKTAIRKFLLSTPSESEAYKETLEDALKNRLTPKGCADVKQFVDILNYSVPAFILTGSSTPFAALSLPQAQSTITQLYQSRLPVIRFGIKTVGTLLRAIYLRSEPLVSEAVGFPGLPAVEEEREREDSPAKRFKAKREAFFGTATRDAEVLRWETEVLVIGTGAGATSLVGSLASQLESAIQAGNYTPSPGLKTDILMLEKGDFYAPHELEKTENASFSKMYEGGGILASESGNISIFAGATVGGGSKINWSATLQTDRKVREEWTNMTAVGAKDARKLATGDTEAFRTMFQGKEWQDCMDEVCKIMHVKTPQDHEHNVGNKTLLEGARRLGYLCKSVPQNITGTFAAHKECGASCTAGCRGRGEADDEKTGRSGKMGGERAFLDEFLNLDSESHDSARKKITVDILDKFDVDRIVFEEVRGSGRKAVGAMGTVKAKDGSVHKAFIKANRVVVAAGTLNSPCVLLRSGLKNPQIGKNLHLHPTCIVLSEWDEEVRPWEGNILTTVINEFSDQDGQGHGVKLEGMNMLPGISLSFTPWLSGAQYKQRMLRYPNTQGHIVLCREKEPGRVRIDPATGKLLIDYVPSALDRKHILEGIVEMCKVLYTMGAKEISTATVGAPIWRRDESAGAEQSVLAKPRSSDGWASDARFLEFLAAMKTRGLPLDAATFGSAHQMGTCRMGSSSSHSVVDQRGRVWGCQGLYVADASVFPSASGVNPMLTTMTFGRWIGRRMAEEMQTGNQSDKEETQAKL</sequence>
<protein>
    <submittedName>
        <fullName evidence="1">Uncharacterized protein</fullName>
    </submittedName>
</protein>
<evidence type="ECO:0000313" key="2">
    <source>
        <dbReference type="Proteomes" id="UP001230649"/>
    </source>
</evidence>
<evidence type="ECO:0000313" key="1">
    <source>
        <dbReference type="EMBL" id="KAJ9097064.1"/>
    </source>
</evidence>
<dbReference type="Proteomes" id="UP001230649">
    <property type="component" value="Unassembled WGS sequence"/>
</dbReference>
<organism evidence="1 2">
    <name type="scientific">Naganishia adeliensis</name>
    <dbReference type="NCBI Taxonomy" id="92952"/>
    <lineage>
        <taxon>Eukaryota</taxon>
        <taxon>Fungi</taxon>
        <taxon>Dikarya</taxon>
        <taxon>Basidiomycota</taxon>
        <taxon>Agaricomycotina</taxon>
        <taxon>Tremellomycetes</taxon>
        <taxon>Filobasidiales</taxon>
        <taxon>Filobasidiaceae</taxon>
        <taxon>Naganishia</taxon>
    </lineage>
</organism>
<proteinExistence type="predicted"/>
<reference evidence="1" key="1">
    <citation type="submission" date="2023-04" db="EMBL/GenBank/DDBJ databases">
        <title>Draft Genome sequencing of Naganishia species isolated from polar environments using Oxford Nanopore Technology.</title>
        <authorList>
            <person name="Leo P."/>
            <person name="Venkateswaran K."/>
        </authorList>
    </citation>
    <scope>NUCLEOTIDE SEQUENCE</scope>
    <source>
        <strain evidence="1">MNA-CCFEE 5262</strain>
    </source>
</reference>
<gene>
    <name evidence="1" type="ORF">QFC20_006260</name>
</gene>
<name>A0ACC2VDL2_9TREE</name>